<dbReference type="InterPro" id="IPR036236">
    <property type="entry name" value="Znf_C2H2_sf"/>
</dbReference>
<dbReference type="PROSITE" id="PS50157">
    <property type="entry name" value="ZINC_FINGER_C2H2_2"/>
    <property type="match status" value="2"/>
</dbReference>
<evidence type="ECO:0000256" key="1">
    <source>
        <dbReference type="ARBA" id="ARBA00004123"/>
    </source>
</evidence>
<dbReference type="SUPFAM" id="SSF57667">
    <property type="entry name" value="beta-beta-alpha zinc fingers"/>
    <property type="match status" value="1"/>
</dbReference>
<name>A0A4C2E096_9SACH</name>
<feature type="compositionally biased region" description="Basic residues" evidence="9">
    <location>
        <begin position="479"/>
        <end position="493"/>
    </location>
</feature>
<dbReference type="GO" id="GO:0008270">
    <property type="term" value="F:zinc ion binding"/>
    <property type="evidence" value="ECO:0007669"/>
    <property type="project" value="UniProtKB-KW"/>
</dbReference>
<keyword evidence="12" id="KW-1185">Reference proteome</keyword>
<keyword evidence="8" id="KW-0175">Coiled coil</keyword>
<dbReference type="GO" id="GO:1990527">
    <property type="term" value="C:Tec1p-Ste12p-Dig1p complex"/>
    <property type="evidence" value="ECO:0007669"/>
    <property type="project" value="TreeGrafter"/>
</dbReference>
<evidence type="ECO:0000256" key="8">
    <source>
        <dbReference type="SAM" id="Coils"/>
    </source>
</evidence>
<feature type="coiled-coil region" evidence="8">
    <location>
        <begin position="96"/>
        <end position="132"/>
    </location>
</feature>
<evidence type="ECO:0000256" key="9">
    <source>
        <dbReference type="SAM" id="MobiDB-lite"/>
    </source>
</evidence>
<keyword evidence="4 7" id="KW-0863">Zinc-finger</keyword>
<gene>
    <name evidence="11" type="ORF">ZYGM_003194</name>
</gene>
<dbReference type="EMBL" id="BIMX01000001">
    <property type="protein sequence ID" value="GCE97073.1"/>
    <property type="molecule type" value="Genomic_DNA"/>
</dbReference>
<proteinExistence type="predicted"/>
<feature type="domain" description="C2H2-type" evidence="10">
    <location>
        <begin position="533"/>
        <end position="558"/>
    </location>
</feature>
<dbReference type="OrthoDB" id="654211at2759"/>
<feature type="region of interest" description="Disordered" evidence="9">
    <location>
        <begin position="456"/>
        <end position="497"/>
    </location>
</feature>
<evidence type="ECO:0000256" key="5">
    <source>
        <dbReference type="ARBA" id="ARBA00022833"/>
    </source>
</evidence>
<dbReference type="AlphaFoldDB" id="A0A4C2E096"/>
<keyword evidence="2" id="KW-0479">Metal-binding</keyword>
<keyword evidence="5" id="KW-0862">Zinc</keyword>
<comment type="caution">
    <text evidence="11">The sequence shown here is derived from an EMBL/GenBank/DDBJ whole genome shotgun (WGS) entry which is preliminary data.</text>
</comment>
<dbReference type="Pfam" id="PF00096">
    <property type="entry name" value="zf-C2H2"/>
    <property type="match status" value="2"/>
</dbReference>
<evidence type="ECO:0000256" key="4">
    <source>
        <dbReference type="ARBA" id="ARBA00022771"/>
    </source>
</evidence>
<dbReference type="FunFam" id="3.30.160.60:FF:000303">
    <property type="entry name" value="Zinc finger protein 41"/>
    <property type="match status" value="1"/>
</dbReference>
<feature type="region of interest" description="Disordered" evidence="9">
    <location>
        <begin position="60"/>
        <end position="80"/>
    </location>
</feature>
<keyword evidence="6" id="KW-0539">Nucleus</keyword>
<dbReference type="PANTHER" id="PTHR47427:SF2">
    <property type="entry name" value="C2H2-TYPE DOMAIN-CONTAINING PROTEIN"/>
    <property type="match status" value="1"/>
</dbReference>
<dbReference type="PANTHER" id="PTHR47427">
    <property type="entry name" value="PROTEIN STE12"/>
    <property type="match status" value="1"/>
</dbReference>
<evidence type="ECO:0000256" key="3">
    <source>
        <dbReference type="ARBA" id="ARBA00022737"/>
    </source>
</evidence>
<dbReference type="SMART" id="SM00355">
    <property type="entry name" value="ZnF_C2H2"/>
    <property type="match status" value="2"/>
</dbReference>
<evidence type="ECO:0000256" key="7">
    <source>
        <dbReference type="PROSITE-ProRule" id="PRU00042"/>
    </source>
</evidence>
<evidence type="ECO:0000256" key="6">
    <source>
        <dbReference type="ARBA" id="ARBA00023242"/>
    </source>
</evidence>
<feature type="compositionally biased region" description="Low complexity" evidence="9">
    <location>
        <begin position="456"/>
        <end position="478"/>
    </location>
</feature>
<dbReference type="PROSITE" id="PS00028">
    <property type="entry name" value="ZINC_FINGER_C2H2_1"/>
    <property type="match status" value="2"/>
</dbReference>
<organism evidence="11 12">
    <name type="scientific">Zygosaccharomyces mellis</name>
    <dbReference type="NCBI Taxonomy" id="42258"/>
    <lineage>
        <taxon>Eukaryota</taxon>
        <taxon>Fungi</taxon>
        <taxon>Dikarya</taxon>
        <taxon>Ascomycota</taxon>
        <taxon>Saccharomycotina</taxon>
        <taxon>Saccharomycetes</taxon>
        <taxon>Saccharomycetales</taxon>
        <taxon>Saccharomycetaceae</taxon>
        <taxon>Zygosaccharomyces</taxon>
    </lineage>
</organism>
<sequence>MESVAYTSNPYQLGRVESNDTAVGSGIFNNPKYEIGDGTTRTRTTGNDFNLQLTKDNYSHESSVNNDLTGNTITSEAGAGATKESSTAVMTAFEDYLDLDLETMQLQQQLQQQQQQLQLRQMQLHLQQQQQQQQQLLPTLSKRDGGRRLSISDYNVDNAGYYEYEYFGKAGFQVDESCSSSNNNDYDDRADVDFDEKSNDVMNEAFTDLDFKLSAGSTTGATSNSNHFSNVNNTNFLQDEAVMMSDEDWGTPSEETAVQMGINNELFGFFPQGHSWEVPMVEEPNLDADVDADVDVPLIEPQQPPKKKVKDYFKLNFFTNSNSNSNHNSNGNCINDNGSGVDLVVGDEPIFKKKYFWNRNPMKRRVRQDDPHEVEEDHTLVNPSQLVTGPLEYDDDDIHTISEPITQFAVFDNLQDKTFSTAMIDPMPAPTQAFNHVEPAAPAVSTTIPAVAPAITATPTDSSNNSNGNTATSSPSPSVRRRLGPMPKTRGRKPSPMLDATKHFGCEYCDRRFKRQEHLKRHIRSLHMCEKPFGCHICGKKFSRSDNLNQHIKTHTHQ</sequence>
<reference evidence="11 12" key="1">
    <citation type="submission" date="2019-01" db="EMBL/GenBank/DDBJ databases">
        <title>Draft Genome Sequencing of Zygosaccharomyces mellis Ca-7.</title>
        <authorList>
            <person name="Shiwa Y."/>
            <person name="Kanesaki Y."/>
            <person name="Ishige T."/>
            <person name="Mura K."/>
            <person name="Hori T."/>
            <person name="Tamura T."/>
        </authorList>
    </citation>
    <scope>NUCLEOTIDE SEQUENCE [LARGE SCALE GENOMIC DNA]</scope>
    <source>
        <strain evidence="11 12">Ca-7</strain>
    </source>
</reference>
<feature type="compositionally biased region" description="Polar residues" evidence="9">
    <location>
        <begin position="60"/>
        <end position="75"/>
    </location>
</feature>
<evidence type="ECO:0000313" key="12">
    <source>
        <dbReference type="Proteomes" id="UP000301737"/>
    </source>
</evidence>
<dbReference type="Gene3D" id="3.30.160.60">
    <property type="entry name" value="Classic Zinc Finger"/>
    <property type="match status" value="2"/>
</dbReference>
<comment type="subcellular location">
    <subcellularLocation>
        <location evidence="1">Nucleus</location>
    </subcellularLocation>
</comment>
<dbReference type="GO" id="GO:1990837">
    <property type="term" value="F:sequence-specific double-stranded DNA binding"/>
    <property type="evidence" value="ECO:0007669"/>
    <property type="project" value="UniProtKB-ARBA"/>
</dbReference>
<evidence type="ECO:0000313" key="11">
    <source>
        <dbReference type="EMBL" id="GCE97073.1"/>
    </source>
</evidence>
<evidence type="ECO:0000259" key="10">
    <source>
        <dbReference type="PROSITE" id="PS50157"/>
    </source>
</evidence>
<dbReference type="Proteomes" id="UP000301737">
    <property type="component" value="Unassembled WGS sequence"/>
</dbReference>
<dbReference type="GO" id="GO:0005634">
    <property type="term" value="C:nucleus"/>
    <property type="evidence" value="ECO:0007669"/>
    <property type="project" value="UniProtKB-SubCell"/>
</dbReference>
<protein>
    <recommendedName>
        <fullName evidence="10">C2H2-type domain-containing protein</fullName>
    </recommendedName>
</protein>
<feature type="domain" description="C2H2-type" evidence="10">
    <location>
        <begin position="504"/>
        <end position="532"/>
    </location>
</feature>
<dbReference type="InterPro" id="IPR013087">
    <property type="entry name" value="Znf_C2H2_type"/>
</dbReference>
<dbReference type="GO" id="GO:0003700">
    <property type="term" value="F:DNA-binding transcription factor activity"/>
    <property type="evidence" value="ECO:0007669"/>
    <property type="project" value="TreeGrafter"/>
</dbReference>
<accession>A0A4C2E096</accession>
<dbReference type="GO" id="GO:1990526">
    <property type="term" value="C:Ste12p-Dig1p-Dig2p complex"/>
    <property type="evidence" value="ECO:0007669"/>
    <property type="project" value="TreeGrafter"/>
</dbReference>
<keyword evidence="3" id="KW-0677">Repeat</keyword>
<dbReference type="InterPro" id="IPR052127">
    <property type="entry name" value="STE12_transcription_factor"/>
</dbReference>
<evidence type="ECO:0000256" key="2">
    <source>
        <dbReference type="ARBA" id="ARBA00022723"/>
    </source>
</evidence>